<keyword evidence="2" id="KW-1185">Reference proteome</keyword>
<organism evidence="2 3">
    <name type="scientific">Callorhinus ursinus</name>
    <name type="common">Northern fur seal</name>
    <dbReference type="NCBI Taxonomy" id="34884"/>
    <lineage>
        <taxon>Eukaryota</taxon>
        <taxon>Metazoa</taxon>
        <taxon>Chordata</taxon>
        <taxon>Craniata</taxon>
        <taxon>Vertebrata</taxon>
        <taxon>Euteleostomi</taxon>
        <taxon>Mammalia</taxon>
        <taxon>Eutheria</taxon>
        <taxon>Laurasiatheria</taxon>
        <taxon>Carnivora</taxon>
        <taxon>Caniformia</taxon>
        <taxon>Pinnipedia</taxon>
        <taxon>Otariidae</taxon>
        <taxon>Callorhinus</taxon>
    </lineage>
</organism>
<dbReference type="Gene3D" id="1.10.10.1210">
    <property type="entry name" value="MAGE homology domain, winged helix WH2 motif"/>
    <property type="match status" value="1"/>
</dbReference>
<name>A0A3Q7NFQ4_CALUR</name>
<dbReference type="GO" id="GO:0005634">
    <property type="term" value="C:nucleus"/>
    <property type="evidence" value="ECO:0007669"/>
    <property type="project" value="TreeGrafter"/>
</dbReference>
<dbReference type="InParanoid" id="A0A3Q7NFQ4"/>
<sequence>MQFTVSSGISGLCCLGHTGKLAELMEFLLLKYHIKEPTSQAEMLEIVGQDALDAFPVILGQASECLQLVFGMDVKEVDPSNHSYILDPVLGLTYDGMLSGEQGVPKTGLLVVLLVVSLLHGDRAPEKEVWETLGVMGVYAGQEHVIYGEPRELLTKVWMQEGYLEYRQVLGSDPAHYEFPWGSRAHAETSKLQMLEYLLRVRRRQLASSLALSEGAVRDEGEVA</sequence>
<dbReference type="Proteomes" id="UP000286641">
    <property type="component" value="Unplaced"/>
</dbReference>
<reference key="1">
    <citation type="submission" date="2019-01" db="UniProtKB">
        <authorList>
            <consortium name="RefSeq"/>
        </authorList>
    </citation>
    <scope>IDENTIFICATION</scope>
</reference>
<dbReference type="PANTHER" id="PTHR11736">
    <property type="entry name" value="MELANOMA-ASSOCIATED ANTIGEN MAGE ANTIGEN"/>
    <property type="match status" value="1"/>
</dbReference>
<evidence type="ECO:0000259" key="1">
    <source>
        <dbReference type="PROSITE" id="PS50838"/>
    </source>
</evidence>
<dbReference type="GO" id="GO:0000122">
    <property type="term" value="P:negative regulation of transcription by RNA polymerase II"/>
    <property type="evidence" value="ECO:0007669"/>
    <property type="project" value="TreeGrafter"/>
</dbReference>
<dbReference type="InterPro" id="IPR002190">
    <property type="entry name" value="MHD_dom"/>
</dbReference>
<dbReference type="AlphaFoldDB" id="A0A3Q7NFQ4"/>
<dbReference type="PROSITE" id="PS50838">
    <property type="entry name" value="MAGE"/>
    <property type="match status" value="1"/>
</dbReference>
<dbReference type="InterPro" id="IPR037445">
    <property type="entry name" value="MAGE"/>
</dbReference>
<dbReference type="FunFam" id="1.10.10.1210:FF:000001">
    <property type="entry name" value="melanoma-associated antigen D1"/>
    <property type="match status" value="1"/>
</dbReference>
<reference evidence="3" key="2">
    <citation type="submission" date="2025-08" db="UniProtKB">
        <authorList>
            <consortium name="RefSeq"/>
        </authorList>
    </citation>
    <scope>IDENTIFICATION</scope>
    <source>
        <tissue evidence="3">Blood</tissue>
    </source>
</reference>
<evidence type="ECO:0000313" key="2">
    <source>
        <dbReference type="Proteomes" id="UP000286641"/>
    </source>
</evidence>
<dbReference type="InterPro" id="IPR041898">
    <property type="entry name" value="MAGE_WH1"/>
</dbReference>
<dbReference type="RefSeq" id="XP_025717442.1">
    <property type="nucleotide sequence ID" value="XM_025861657.1"/>
</dbReference>
<feature type="domain" description="MAGE" evidence="1">
    <location>
        <begin position="17"/>
        <end position="204"/>
    </location>
</feature>
<dbReference type="FunFam" id="1.10.10.1200:FF:000007">
    <property type="entry name" value="Melanoma-associated antigen C2"/>
    <property type="match status" value="1"/>
</dbReference>
<accession>A0A3Q7NFQ4</accession>
<protein>
    <submittedName>
        <fullName evidence="3">Melanoma-associated antigen 8-like</fullName>
    </submittedName>
</protein>
<evidence type="ECO:0000313" key="3">
    <source>
        <dbReference type="RefSeq" id="XP_025717442.1"/>
    </source>
</evidence>
<dbReference type="Pfam" id="PF01454">
    <property type="entry name" value="MAGE"/>
    <property type="match status" value="1"/>
</dbReference>
<proteinExistence type="predicted"/>
<gene>
    <name evidence="3" type="primary">LOC112815617</name>
</gene>
<dbReference type="PANTHER" id="PTHR11736:SF81">
    <property type="entry name" value="MAGE DOMAIN-CONTAINING PROTEIN"/>
    <property type="match status" value="1"/>
</dbReference>
<dbReference type="Gene3D" id="1.10.10.1200">
    <property type="entry name" value="MAGE homology domain, winged helix WH1 motif"/>
    <property type="match status" value="1"/>
</dbReference>
<dbReference type="SMART" id="SM01373">
    <property type="entry name" value="MAGE"/>
    <property type="match status" value="1"/>
</dbReference>
<dbReference type="InterPro" id="IPR041899">
    <property type="entry name" value="MAGE_WH2"/>
</dbReference>